<dbReference type="STRING" id="329046.A0A1Y2BYX2"/>
<dbReference type="InterPro" id="IPR023395">
    <property type="entry name" value="MCP_dom_sf"/>
</dbReference>
<name>A0A1Y2BYX2_9FUNG</name>
<dbReference type="GO" id="GO:0016020">
    <property type="term" value="C:membrane"/>
    <property type="evidence" value="ECO:0007669"/>
    <property type="project" value="UniProtKB-SubCell"/>
</dbReference>
<dbReference type="AlphaFoldDB" id="A0A1Y2BYX2"/>
<organism evidence="7 8">
    <name type="scientific">Rhizoclosmatium globosum</name>
    <dbReference type="NCBI Taxonomy" id="329046"/>
    <lineage>
        <taxon>Eukaryota</taxon>
        <taxon>Fungi</taxon>
        <taxon>Fungi incertae sedis</taxon>
        <taxon>Chytridiomycota</taxon>
        <taxon>Chytridiomycota incertae sedis</taxon>
        <taxon>Chytridiomycetes</taxon>
        <taxon>Chytridiales</taxon>
        <taxon>Chytriomycetaceae</taxon>
        <taxon>Rhizoclosmatium</taxon>
    </lineage>
</organism>
<gene>
    <name evidence="7" type="ORF">BCR33DRAFT_754330</name>
</gene>
<dbReference type="OrthoDB" id="250329at2759"/>
<dbReference type="PANTHER" id="PTHR46080:SF18">
    <property type="entry name" value="MITOCHONDRIAL SUBSTRATE CARRIER FAMILY PROTEIN J"/>
    <property type="match status" value="1"/>
</dbReference>
<dbReference type="EMBL" id="MCGO01000037">
    <property type="protein sequence ID" value="ORY39973.1"/>
    <property type="molecule type" value="Genomic_DNA"/>
</dbReference>
<keyword evidence="4 5" id="KW-0472">Membrane</keyword>
<feature type="repeat" description="Solcar" evidence="5">
    <location>
        <begin position="2"/>
        <end position="87"/>
    </location>
</feature>
<dbReference type="PANTHER" id="PTHR46080">
    <property type="entry name" value="MITOCHONDRIAL SUBSTRATE CARRIER FAMILY PROTEIN J"/>
    <property type="match status" value="1"/>
</dbReference>
<sequence>MDTGKFAMLGSLMIVGMETALFPLNTIQTIIMSQRTKLKVQNTFKTTYEIVRTEGILRLWRGIVPQTIGALPGQACYYLAYETMHEKIGETFPSLEAGSFLRGFMAGACADLAGGIFYVPADIVAQRLQIQNSHSLSFSHNKRLYKGGWDVCKKIVQNEGPFGFWRGYAGYVTAFAPASAVQWGVYELCKILLFPFMARLNFKNSENLAIPLSGAIAGVCALTANNPLEVMRVRMQVMESRNKQDAEVIKRGYWYLGLQIYRKEGVRGL</sequence>
<reference evidence="7 8" key="1">
    <citation type="submission" date="2016-07" db="EMBL/GenBank/DDBJ databases">
        <title>Pervasive Adenine N6-methylation of Active Genes in Fungi.</title>
        <authorList>
            <consortium name="DOE Joint Genome Institute"/>
            <person name="Mondo S.J."/>
            <person name="Dannebaum R.O."/>
            <person name="Kuo R.C."/>
            <person name="Labutti K."/>
            <person name="Haridas S."/>
            <person name="Kuo A."/>
            <person name="Salamov A."/>
            <person name="Ahrendt S.R."/>
            <person name="Lipzen A."/>
            <person name="Sullivan W."/>
            <person name="Andreopoulos W.B."/>
            <person name="Clum A."/>
            <person name="Lindquist E."/>
            <person name="Daum C."/>
            <person name="Ramamoorthy G.K."/>
            <person name="Gryganskyi A."/>
            <person name="Culley D."/>
            <person name="Magnuson J.K."/>
            <person name="James T.Y."/>
            <person name="O'Malley M.A."/>
            <person name="Stajich J.E."/>
            <person name="Spatafora J.W."/>
            <person name="Visel A."/>
            <person name="Grigoriev I.V."/>
        </authorList>
    </citation>
    <scope>NUCLEOTIDE SEQUENCE [LARGE SCALE GENOMIC DNA]</scope>
    <source>
        <strain evidence="7 8">JEL800</strain>
    </source>
</reference>
<dbReference type="Proteomes" id="UP000193642">
    <property type="component" value="Unassembled WGS sequence"/>
</dbReference>
<evidence type="ECO:0000256" key="4">
    <source>
        <dbReference type="ARBA" id="ARBA00023136"/>
    </source>
</evidence>
<dbReference type="Gene3D" id="1.50.40.10">
    <property type="entry name" value="Mitochondrial carrier domain"/>
    <property type="match status" value="1"/>
</dbReference>
<accession>A0A1Y2BYX2</accession>
<comment type="caution">
    <text evidence="7">The sequence shown here is derived from an EMBL/GenBank/DDBJ whole genome shotgun (WGS) entry which is preliminary data.</text>
</comment>
<evidence type="ECO:0000256" key="2">
    <source>
        <dbReference type="ARBA" id="ARBA00022692"/>
    </source>
</evidence>
<protein>
    <submittedName>
        <fullName evidence="7">Mitochondrial carrier</fullName>
    </submittedName>
</protein>
<evidence type="ECO:0000313" key="7">
    <source>
        <dbReference type="EMBL" id="ORY39973.1"/>
    </source>
</evidence>
<dbReference type="Pfam" id="PF00153">
    <property type="entry name" value="Mito_carr"/>
    <property type="match status" value="3"/>
</dbReference>
<keyword evidence="8" id="KW-1185">Reference proteome</keyword>
<dbReference type="SUPFAM" id="SSF103506">
    <property type="entry name" value="Mitochondrial carrier"/>
    <property type="match status" value="1"/>
</dbReference>
<evidence type="ECO:0000256" key="1">
    <source>
        <dbReference type="ARBA" id="ARBA00004141"/>
    </source>
</evidence>
<evidence type="ECO:0000256" key="5">
    <source>
        <dbReference type="PROSITE-ProRule" id="PRU00282"/>
    </source>
</evidence>
<comment type="similarity">
    <text evidence="6">Belongs to the mitochondrial carrier (TC 2.A.29) family.</text>
</comment>
<comment type="subcellular location">
    <subcellularLocation>
        <location evidence="1">Membrane</location>
        <topology evidence="1">Multi-pass membrane protein</topology>
    </subcellularLocation>
</comment>
<feature type="repeat" description="Solcar" evidence="5">
    <location>
        <begin position="98"/>
        <end position="192"/>
    </location>
</feature>
<keyword evidence="2 5" id="KW-0812">Transmembrane</keyword>
<keyword evidence="6" id="KW-0813">Transport</keyword>
<evidence type="ECO:0000256" key="3">
    <source>
        <dbReference type="ARBA" id="ARBA00022989"/>
    </source>
</evidence>
<proteinExistence type="inferred from homology"/>
<evidence type="ECO:0000313" key="8">
    <source>
        <dbReference type="Proteomes" id="UP000193642"/>
    </source>
</evidence>
<evidence type="ECO:0000256" key="6">
    <source>
        <dbReference type="RuleBase" id="RU000488"/>
    </source>
</evidence>
<feature type="repeat" description="Solcar" evidence="5">
    <location>
        <begin position="205"/>
        <end position="269"/>
    </location>
</feature>
<dbReference type="PROSITE" id="PS50920">
    <property type="entry name" value="SOLCAR"/>
    <property type="match status" value="3"/>
</dbReference>
<dbReference type="InterPro" id="IPR018108">
    <property type="entry name" value="MCP_transmembrane"/>
</dbReference>
<keyword evidence="3" id="KW-1133">Transmembrane helix</keyword>